<feature type="transmembrane region" description="Helical" evidence="10">
    <location>
        <begin position="1002"/>
        <end position="1024"/>
    </location>
</feature>
<gene>
    <name evidence="12" type="primary">AUGUSTUS-3.0.2_32682</name>
    <name evidence="12" type="ORF">TcasGA2_TC032682</name>
</gene>
<dbReference type="Proteomes" id="UP000007266">
    <property type="component" value="Linkage group 3"/>
</dbReference>
<dbReference type="FunFam" id="2.60.60.20:FF:000025">
    <property type="entry name" value="Predicted protein"/>
    <property type="match status" value="1"/>
</dbReference>
<reference evidence="12 13" key="1">
    <citation type="journal article" date="2008" name="Nature">
        <title>The genome of the model beetle and pest Tribolium castaneum.</title>
        <authorList>
            <consortium name="Tribolium Genome Sequencing Consortium"/>
            <person name="Richards S."/>
            <person name="Gibbs R.A."/>
            <person name="Weinstock G.M."/>
            <person name="Brown S.J."/>
            <person name="Denell R."/>
            <person name="Beeman R.W."/>
            <person name="Gibbs R."/>
            <person name="Beeman R.W."/>
            <person name="Brown S.J."/>
            <person name="Bucher G."/>
            <person name="Friedrich M."/>
            <person name="Grimmelikhuijzen C.J."/>
            <person name="Klingler M."/>
            <person name="Lorenzen M."/>
            <person name="Richards S."/>
            <person name="Roth S."/>
            <person name="Schroder R."/>
            <person name="Tautz D."/>
            <person name="Zdobnov E.M."/>
            <person name="Muzny D."/>
            <person name="Gibbs R.A."/>
            <person name="Weinstock G.M."/>
            <person name="Attaway T."/>
            <person name="Bell S."/>
            <person name="Buhay C.J."/>
            <person name="Chandrabose M.N."/>
            <person name="Chavez D."/>
            <person name="Clerk-Blankenburg K.P."/>
            <person name="Cree A."/>
            <person name="Dao M."/>
            <person name="Davis C."/>
            <person name="Chacko J."/>
            <person name="Dinh H."/>
            <person name="Dugan-Rocha S."/>
            <person name="Fowler G."/>
            <person name="Garner T.T."/>
            <person name="Garnes J."/>
            <person name="Gnirke A."/>
            <person name="Hawes A."/>
            <person name="Hernandez J."/>
            <person name="Hines S."/>
            <person name="Holder M."/>
            <person name="Hume J."/>
            <person name="Jhangiani S.N."/>
            <person name="Joshi V."/>
            <person name="Khan Z.M."/>
            <person name="Jackson L."/>
            <person name="Kovar C."/>
            <person name="Kowis A."/>
            <person name="Lee S."/>
            <person name="Lewis L.R."/>
            <person name="Margolis J."/>
            <person name="Morgan M."/>
            <person name="Nazareth L.V."/>
            <person name="Nguyen N."/>
            <person name="Okwuonu G."/>
            <person name="Parker D."/>
            <person name="Richards S."/>
            <person name="Ruiz S.J."/>
            <person name="Santibanez J."/>
            <person name="Savard J."/>
            <person name="Scherer S.E."/>
            <person name="Schneider B."/>
            <person name="Sodergren E."/>
            <person name="Tautz D."/>
            <person name="Vattahil S."/>
            <person name="Villasana D."/>
            <person name="White C.S."/>
            <person name="Wright R."/>
            <person name="Park Y."/>
            <person name="Beeman R.W."/>
            <person name="Lord J."/>
            <person name="Oppert B."/>
            <person name="Lorenzen M."/>
            <person name="Brown S."/>
            <person name="Wang L."/>
            <person name="Savard J."/>
            <person name="Tautz D."/>
            <person name="Richards S."/>
            <person name="Weinstock G."/>
            <person name="Gibbs R.A."/>
            <person name="Liu Y."/>
            <person name="Worley K."/>
            <person name="Weinstock G."/>
            <person name="Elsik C.G."/>
            <person name="Reese J.T."/>
            <person name="Elhaik E."/>
            <person name="Landan G."/>
            <person name="Graur D."/>
            <person name="Arensburger P."/>
            <person name="Atkinson P."/>
            <person name="Beeman R.W."/>
            <person name="Beidler J."/>
            <person name="Brown S.J."/>
            <person name="Demuth J.P."/>
            <person name="Drury D.W."/>
            <person name="Du Y.Z."/>
            <person name="Fujiwara H."/>
            <person name="Lorenzen M."/>
            <person name="Maselli V."/>
            <person name="Osanai M."/>
            <person name="Park Y."/>
            <person name="Robertson H.M."/>
            <person name="Tu Z."/>
            <person name="Wang J.J."/>
            <person name="Wang S."/>
            <person name="Richards S."/>
            <person name="Song H."/>
            <person name="Zhang L."/>
            <person name="Sodergren E."/>
            <person name="Werner D."/>
            <person name="Stanke M."/>
            <person name="Morgenstern B."/>
            <person name="Solovyev V."/>
            <person name="Kosarev P."/>
            <person name="Brown G."/>
            <person name="Chen H.C."/>
            <person name="Ermolaeva O."/>
            <person name="Hlavina W."/>
            <person name="Kapustin Y."/>
            <person name="Kiryutin B."/>
            <person name="Kitts P."/>
            <person name="Maglott D."/>
            <person name="Pruitt K."/>
            <person name="Sapojnikov V."/>
            <person name="Souvorov A."/>
            <person name="Mackey A.J."/>
            <person name="Waterhouse R.M."/>
            <person name="Wyder S."/>
            <person name="Zdobnov E.M."/>
            <person name="Zdobnov E.M."/>
            <person name="Wyder S."/>
            <person name="Kriventseva E.V."/>
            <person name="Kadowaki T."/>
            <person name="Bork P."/>
            <person name="Aranda M."/>
            <person name="Bao R."/>
            <person name="Beermann A."/>
            <person name="Berns N."/>
            <person name="Bolognesi R."/>
            <person name="Bonneton F."/>
            <person name="Bopp D."/>
            <person name="Brown S.J."/>
            <person name="Bucher G."/>
            <person name="Butts T."/>
            <person name="Chaumot A."/>
            <person name="Denell R.E."/>
            <person name="Ferrier D.E."/>
            <person name="Friedrich M."/>
            <person name="Gordon C.M."/>
            <person name="Jindra M."/>
            <person name="Klingler M."/>
            <person name="Lan Q."/>
            <person name="Lattorff H.M."/>
            <person name="Laudet V."/>
            <person name="von Levetsow C."/>
            <person name="Liu Z."/>
            <person name="Lutz R."/>
            <person name="Lynch J.A."/>
            <person name="da Fonseca R.N."/>
            <person name="Posnien N."/>
            <person name="Reuter R."/>
            <person name="Roth S."/>
            <person name="Savard J."/>
            <person name="Schinko J.B."/>
            <person name="Schmitt C."/>
            <person name="Schoppmeier M."/>
            <person name="Schroder R."/>
            <person name="Shippy T.D."/>
            <person name="Simonnet F."/>
            <person name="Marques-Souza H."/>
            <person name="Tautz D."/>
            <person name="Tomoyasu Y."/>
            <person name="Trauner J."/>
            <person name="Van der Zee M."/>
            <person name="Vervoort M."/>
            <person name="Wittkopp N."/>
            <person name="Wimmer E.A."/>
            <person name="Yang X."/>
            <person name="Jones A.K."/>
            <person name="Sattelle D.B."/>
            <person name="Ebert P.R."/>
            <person name="Nelson D."/>
            <person name="Scott J.G."/>
            <person name="Beeman R.W."/>
            <person name="Muthukrishnan S."/>
            <person name="Kramer K.J."/>
            <person name="Arakane Y."/>
            <person name="Beeman R.W."/>
            <person name="Zhu Q."/>
            <person name="Hogenkamp D."/>
            <person name="Dixit R."/>
            <person name="Oppert B."/>
            <person name="Jiang H."/>
            <person name="Zou Z."/>
            <person name="Marshall J."/>
            <person name="Elpidina E."/>
            <person name="Vinokurov K."/>
            <person name="Oppert C."/>
            <person name="Zou Z."/>
            <person name="Evans J."/>
            <person name="Lu Z."/>
            <person name="Zhao P."/>
            <person name="Sumathipala N."/>
            <person name="Altincicek B."/>
            <person name="Vilcinskas A."/>
            <person name="Williams M."/>
            <person name="Hultmark D."/>
            <person name="Hetru C."/>
            <person name="Jiang H."/>
            <person name="Grimmelikhuijzen C.J."/>
            <person name="Hauser F."/>
            <person name="Cazzamali G."/>
            <person name="Williamson M."/>
            <person name="Park Y."/>
            <person name="Li B."/>
            <person name="Tanaka Y."/>
            <person name="Predel R."/>
            <person name="Neupert S."/>
            <person name="Schachtner J."/>
            <person name="Verleyen P."/>
            <person name="Raible F."/>
            <person name="Bork P."/>
            <person name="Friedrich M."/>
            <person name="Walden K.K."/>
            <person name="Robertson H.M."/>
            <person name="Angeli S."/>
            <person name="Foret S."/>
            <person name="Bucher G."/>
            <person name="Schuetz S."/>
            <person name="Maleszka R."/>
            <person name="Wimmer E.A."/>
            <person name="Beeman R.W."/>
            <person name="Lorenzen M."/>
            <person name="Tomoyasu Y."/>
            <person name="Miller S.C."/>
            <person name="Grossmann D."/>
            <person name="Bucher G."/>
        </authorList>
    </citation>
    <scope>NUCLEOTIDE SEQUENCE [LARGE SCALE GENOMIC DNA]</scope>
    <source>
        <strain evidence="12 13">Georgia GA2</strain>
    </source>
</reference>
<evidence type="ECO:0000313" key="12">
    <source>
        <dbReference type="EMBL" id="KYB28219.1"/>
    </source>
</evidence>
<sequence length="2094" mass="242054">MTSMSSTLRQSIFILIKVGVLILVINTVDCIVVNKNETLNRLIRASNGNPVLGNCYPSKSIAQKNYYLIKNALMLEPSWTNIDPSSTALPEYEKYYWKYTATRETLEKTSENYDLSKHQAENNQSLKFDRFVTPPGVYKITTTLTPKDEFKNLGQIPSFDCFFEIRALNPLVVIQGGPDRVVPNDTEIVVSGADSIDPNTPLGENVLQFEWACTKLKSKDPCAPKANSTGKEFRIPAEEAIDEEIFEVQVTVTTQFQTSSHNRQTIEVAKNAALLRISCEKNCPPKTDSPNVQDVTFLRAICEKNCKDIKDDDYAWEINQYWPVYGSFSFDYNTQTHFGRIGLKFIIKKNELKEGYFYNIELHLRPKAKRYGSTSITLKYASAPLIERCDTTPNIGLSLTTKFRFSCVQESPDNTFFYELYYSDEKTGSAGNLIISGLYPDVFNYQFLLPPSIGHQFYVKVSKSGGPVTYKQLYPNVVSVTDRKTGPEVVEIYKKFYEGSEKSISKMVGSNNAKERSEGAEKFQALVEQIISKKIESNDAKSFIKNLTVEVVRDALRSRAGDVNDLLTISDSITKLINQHEVTLLSPVIAKMTTTICKKMIDKHAEAIETNNQALTSKDQMELIQTSLTKCLEAAVNEDYWALEPLNRSITIKELPAVPLEAYIVENYPDYVDQDKHYTEQMENFNTITNNVVQATAKAAKALAMTMVAGQHVSRSFGQSSATVVAKDAGKYIPHTKINLLNVTLIPSKDFHNIDHDFDLLMSVWTKDLMWWNHAKTRPATSIVSVQFWHASCKKRIRHFLNYVELQLKVTKDFKTQLKPGNVTVPDNYLELEGDQLNKYIRVRRVGFPKHSTLYFDFFNMSDENALDVVFTQFEFPTIDHFRKNMTIDRDNMTSMKITNHNSYDVWAYIGVLPNRRVVENGTTSKILHYNLTLVSSFCIRWVKEDRTWQLDCKIGEESTRHDRIICQCKHFSVISGYFQNLNSIVQEVVTIQVVLVLQSCYIIFFTVAVTYAIFCCFFFLTMFKTYKQVFYLADNVIDDLYAYLIIVRTENVHHAGTTSKITIRLKGDKRISEPHVLNYPDPKLRLLQNQSEDIFVLTTNRHLGVIKEIELWFDCSGFNPSWYCRDIVIYDMQKRIQVYFKVKTRFAVDRKGVNYLCIGPREEKGKVTNHIRICNHFHTWMLWAGETNFSYETRLTVVFSNILMIYMFVLLFLGTPTLTLKDCLDRFEEFIFNFDLLILAMQCAFLSFLVHIPLAWTFRFSQIEFKIFDTVYHKSHRYSNYCRTLLCIFVISSTSFLIIYGFWVPVNSSLVWLVTSLVACLFSIVVIENVFIIIQTSICKFKLRVSFDKKFNAILRNIEKQRLFLYGRFNESLFRPLLQHLYAPLKAGQLLRRRIVVELRKSIYEDLQDLFMYSLYNFILYMFILVYHGTLTTVSKSEIESMVQGEHTRTLKFSDIESIPDVYRYINTTLIQIIHPTIWYTNFTIPPSGIMIDNANKVIGVARIRQHRIAANACEVPAQMNFLNMSCQPEFSFQDAETGDFLPKWAISVTGVEYDRLKKIWKYATQSETETWGTVGWIGTYSGGGYVAFLGRTLRNSYANFKKIFDMSWIDHQTRSIFIEFLTYNANYNVFVAVNLLFEQSATGYTSKILQINVVRMLYTQNEVEIESMVYFVLFLFWVSMLNIKLLFGIAKNLTDFYKKFWLMLDVVINFMSLLSISMFILRIKMVQRYLTSLEAVKHNDFISYFNMMYLEEFLTYFVAVLVCFATARLWKFLRFGQFFRIMERTLAMAAVPLGAVTFAFGVIITAFAFVGIIIFNNEFVDLSFFVKIVATLIQLSLKPDQFDLMKFITFKLAYVYFSLYLIIMQVILLVYITVIIMAYVKARLELSCVPDRYTVKDYVKEHSEYIPIFVKSLIARLRAGGSEEPPLTPKADEFRYANCVGVAKNRLKSMRFIVSCIFRNMKEKEEDQRVLTDHETTLMLGVCNTFVLKSSEDDEQELFFKGHFEGQNIQLVDEKRIDKIAAFVDIMFEDRPEFGHIAATDSEKTLIDCCKLAKRQNETLRKCTLLLKLVEFKMGDVDRLVNGFVEDVRRSS</sequence>
<evidence type="ECO:0000256" key="6">
    <source>
        <dbReference type="ARBA" id="ARBA00023136"/>
    </source>
</evidence>
<dbReference type="OMA" id="DWASKTT"/>
<dbReference type="PROSITE" id="PS50095">
    <property type="entry name" value="PLAT"/>
    <property type="match status" value="1"/>
</dbReference>
<comment type="caution">
    <text evidence="9">Lacks conserved residue(s) required for the propagation of feature annotation.</text>
</comment>
<comment type="subcellular location">
    <subcellularLocation>
        <location evidence="1">Membrane</location>
        <topology evidence="1">Multi-pass membrane protein</topology>
    </subcellularLocation>
</comment>
<feature type="transmembrane region" description="Helical" evidence="10">
    <location>
        <begin position="1310"/>
        <end position="1335"/>
    </location>
</feature>
<dbReference type="GO" id="GO:0016020">
    <property type="term" value="C:membrane"/>
    <property type="evidence" value="ECO:0000318"/>
    <property type="project" value="GO_Central"/>
</dbReference>
<dbReference type="PANTHER" id="PTHR10877:SF183">
    <property type="entry name" value="AT14535P-RELATED"/>
    <property type="match status" value="1"/>
</dbReference>
<evidence type="ECO:0000256" key="1">
    <source>
        <dbReference type="ARBA" id="ARBA00004141"/>
    </source>
</evidence>
<dbReference type="PANTHER" id="PTHR10877">
    <property type="entry name" value="POLYCYSTIN FAMILY MEMBER"/>
    <property type="match status" value="1"/>
</dbReference>
<dbReference type="SUPFAM" id="SSF49723">
    <property type="entry name" value="Lipase/lipooxygenase domain (PLAT/LH2 domain)"/>
    <property type="match status" value="1"/>
</dbReference>
<accession>A0A139WJR2</accession>
<keyword evidence="7" id="KW-0325">Glycoprotein</keyword>
<dbReference type="InterPro" id="IPR002859">
    <property type="entry name" value="PKD/REJ-like"/>
</dbReference>
<feature type="transmembrane region" description="Helical" evidence="10">
    <location>
        <begin position="12"/>
        <end position="34"/>
    </location>
</feature>
<dbReference type="InterPro" id="IPR051223">
    <property type="entry name" value="Polycystin"/>
</dbReference>
<feature type="transmembrane region" description="Helical" evidence="10">
    <location>
        <begin position="1859"/>
        <end position="1882"/>
    </location>
</feature>
<feature type="transmembrane region" description="Helical" evidence="10">
    <location>
        <begin position="1282"/>
        <end position="1304"/>
    </location>
</feature>
<protein>
    <recommendedName>
        <fullName evidence="11">PLAT domain-containing protein</fullName>
    </recommendedName>
</protein>
<dbReference type="Pfam" id="PF01477">
    <property type="entry name" value="PLAT"/>
    <property type="match status" value="1"/>
</dbReference>
<dbReference type="KEGG" id="tca:107397705"/>
<dbReference type="Pfam" id="PF08016">
    <property type="entry name" value="PKD_channel"/>
    <property type="match status" value="1"/>
</dbReference>
<feature type="transmembrane region" description="Helical" evidence="10">
    <location>
        <begin position="1196"/>
        <end position="1217"/>
    </location>
</feature>
<evidence type="ECO:0000256" key="3">
    <source>
        <dbReference type="ARBA" id="ARBA00022692"/>
    </source>
</evidence>
<reference evidence="12 13" key="2">
    <citation type="journal article" date="2010" name="Nucleic Acids Res.">
        <title>BeetleBase in 2010: revisions to provide comprehensive genomic information for Tribolium castaneum.</title>
        <authorList>
            <person name="Kim H.S."/>
            <person name="Murphy T."/>
            <person name="Xia J."/>
            <person name="Caragea D."/>
            <person name="Park Y."/>
            <person name="Beeman R.W."/>
            <person name="Lorenzen M.D."/>
            <person name="Butcher S."/>
            <person name="Manak J.R."/>
            <person name="Brown S.J."/>
        </authorList>
    </citation>
    <scope>GENOME REANNOTATION</scope>
    <source>
        <strain evidence="12 13">Georgia GA2</strain>
    </source>
</reference>
<feature type="transmembrane region" description="Helical" evidence="10">
    <location>
        <begin position="1787"/>
        <end position="1815"/>
    </location>
</feature>
<dbReference type="InParanoid" id="A0A139WJR2"/>
<dbReference type="eggNOG" id="KOG3599">
    <property type="taxonomic scope" value="Eukaryota"/>
</dbReference>
<name>A0A139WJR2_TRICA</name>
<dbReference type="OrthoDB" id="5322100at2759"/>
<dbReference type="EMBL" id="KQ971335">
    <property type="protein sequence ID" value="KYB28219.1"/>
    <property type="molecule type" value="Genomic_DNA"/>
</dbReference>
<dbReference type="Pfam" id="PF20519">
    <property type="entry name" value="Polycystin_dom"/>
    <property type="match status" value="1"/>
</dbReference>
<keyword evidence="5 10" id="KW-1133">Transmembrane helix</keyword>
<feature type="domain" description="PLAT" evidence="11">
    <location>
        <begin position="1042"/>
        <end position="1161"/>
    </location>
</feature>
<organism evidence="12 13">
    <name type="scientific">Tribolium castaneum</name>
    <name type="common">Red flour beetle</name>
    <dbReference type="NCBI Taxonomy" id="7070"/>
    <lineage>
        <taxon>Eukaryota</taxon>
        <taxon>Metazoa</taxon>
        <taxon>Ecdysozoa</taxon>
        <taxon>Arthropoda</taxon>
        <taxon>Hexapoda</taxon>
        <taxon>Insecta</taxon>
        <taxon>Pterygota</taxon>
        <taxon>Neoptera</taxon>
        <taxon>Endopterygota</taxon>
        <taxon>Coleoptera</taxon>
        <taxon>Polyphaga</taxon>
        <taxon>Cucujiformia</taxon>
        <taxon>Tenebrionidae</taxon>
        <taxon>Tenebrionidae incertae sedis</taxon>
        <taxon>Tribolium</taxon>
    </lineage>
</organism>
<dbReference type="GO" id="GO:0005509">
    <property type="term" value="F:calcium ion binding"/>
    <property type="evidence" value="ECO:0007669"/>
    <property type="project" value="InterPro"/>
</dbReference>
<dbReference type="InterPro" id="IPR003915">
    <property type="entry name" value="PKD_2"/>
</dbReference>
<dbReference type="GO" id="GO:0005262">
    <property type="term" value="F:calcium channel activity"/>
    <property type="evidence" value="ECO:0000318"/>
    <property type="project" value="GO_Central"/>
</dbReference>
<dbReference type="Gene3D" id="2.60.60.20">
    <property type="entry name" value="PLAT/LH2 domain"/>
    <property type="match status" value="1"/>
</dbReference>
<feature type="transmembrane region" description="Helical" evidence="10">
    <location>
        <begin position="1670"/>
        <end position="1692"/>
    </location>
</feature>
<dbReference type="PRINTS" id="PR01433">
    <property type="entry name" value="POLYCYSTIN2"/>
</dbReference>
<evidence type="ECO:0000256" key="8">
    <source>
        <dbReference type="PIRSR" id="PIRSR603915-2"/>
    </source>
</evidence>
<feature type="transmembrane region" description="Helical" evidence="10">
    <location>
        <begin position="1237"/>
        <end position="1261"/>
    </location>
</feature>
<feature type="disulfide bond" evidence="8">
    <location>
        <begin position="1515"/>
        <end position="1528"/>
    </location>
</feature>
<keyword evidence="13" id="KW-1185">Reference proteome</keyword>
<dbReference type="InterPro" id="IPR013122">
    <property type="entry name" value="PKD1_2_channel"/>
</dbReference>
<evidence type="ECO:0000256" key="9">
    <source>
        <dbReference type="PROSITE-ProRule" id="PRU00152"/>
    </source>
</evidence>
<evidence type="ECO:0000256" key="10">
    <source>
        <dbReference type="SAM" id="Phobius"/>
    </source>
</evidence>
<feature type="transmembrane region" description="Helical" evidence="10">
    <location>
        <begin position="1704"/>
        <end position="1725"/>
    </location>
</feature>
<dbReference type="InterPro" id="IPR046791">
    <property type="entry name" value="Polycystin_dom"/>
</dbReference>
<evidence type="ECO:0000256" key="4">
    <source>
        <dbReference type="ARBA" id="ARBA00022729"/>
    </source>
</evidence>
<keyword evidence="4" id="KW-0732">Signal</keyword>
<keyword evidence="6 10" id="KW-0472">Membrane</keyword>
<evidence type="ECO:0000256" key="5">
    <source>
        <dbReference type="ARBA" id="ARBA00022989"/>
    </source>
</evidence>
<dbReference type="Pfam" id="PF02010">
    <property type="entry name" value="REJ"/>
    <property type="match status" value="1"/>
</dbReference>
<evidence type="ECO:0000259" key="11">
    <source>
        <dbReference type="PROSITE" id="PS50095"/>
    </source>
</evidence>
<dbReference type="STRING" id="7070.A0A139WJR2"/>
<keyword evidence="3 10" id="KW-0812">Transmembrane</keyword>
<evidence type="ECO:0000256" key="7">
    <source>
        <dbReference type="ARBA" id="ARBA00023180"/>
    </source>
</evidence>
<dbReference type="InterPro" id="IPR036392">
    <property type="entry name" value="PLAT/LH2_dom_sf"/>
</dbReference>
<dbReference type="InterPro" id="IPR001024">
    <property type="entry name" value="PLAT/LH2_dom"/>
</dbReference>
<proteinExistence type="inferred from homology"/>
<comment type="similarity">
    <text evidence="2">Belongs to the polycystin family.</text>
</comment>
<dbReference type="GO" id="GO:0050982">
    <property type="term" value="P:detection of mechanical stimulus"/>
    <property type="evidence" value="ECO:0000318"/>
    <property type="project" value="GO_Central"/>
</dbReference>
<feature type="transmembrane region" description="Helical" evidence="10">
    <location>
        <begin position="1755"/>
        <end position="1775"/>
    </location>
</feature>
<feature type="transmembrane region" description="Helical" evidence="10">
    <location>
        <begin position="1411"/>
        <end position="1430"/>
    </location>
</feature>
<evidence type="ECO:0000256" key="2">
    <source>
        <dbReference type="ARBA" id="ARBA00007200"/>
    </source>
</evidence>
<evidence type="ECO:0000313" key="13">
    <source>
        <dbReference type="Proteomes" id="UP000007266"/>
    </source>
</evidence>